<dbReference type="InterPro" id="IPR036457">
    <property type="entry name" value="PPM-type-like_dom_sf"/>
</dbReference>
<dbReference type="GO" id="GO:0004741">
    <property type="term" value="F:[pyruvate dehydrogenase (acetyl-transferring)]-phosphatase activity"/>
    <property type="evidence" value="ECO:0007669"/>
    <property type="project" value="TreeGrafter"/>
</dbReference>
<organism evidence="4 5">
    <name type="scientific">Cryptococcus floricola</name>
    <dbReference type="NCBI Taxonomy" id="2591691"/>
    <lineage>
        <taxon>Eukaryota</taxon>
        <taxon>Fungi</taxon>
        <taxon>Dikarya</taxon>
        <taxon>Basidiomycota</taxon>
        <taxon>Agaricomycotina</taxon>
        <taxon>Tremellomycetes</taxon>
        <taxon>Tremellales</taxon>
        <taxon>Cryptococcaceae</taxon>
        <taxon>Cryptococcus</taxon>
    </lineage>
</organism>
<feature type="region of interest" description="Disordered" evidence="1">
    <location>
        <begin position="15"/>
        <end position="37"/>
    </location>
</feature>
<keyword evidence="2" id="KW-0472">Membrane</keyword>
<feature type="domain" description="PPM-type phosphatase" evidence="3">
    <location>
        <begin position="198"/>
        <end position="604"/>
    </location>
</feature>
<dbReference type="SMART" id="SM00332">
    <property type="entry name" value="PP2Cc"/>
    <property type="match status" value="1"/>
</dbReference>
<dbReference type="AlphaFoldDB" id="A0A5D3AMS4"/>
<gene>
    <name evidence="4" type="ORF">B9479_006570</name>
</gene>
<feature type="transmembrane region" description="Helical" evidence="2">
    <location>
        <begin position="49"/>
        <end position="71"/>
    </location>
</feature>
<keyword evidence="2" id="KW-0812">Transmembrane</keyword>
<protein>
    <recommendedName>
        <fullName evidence="3">PPM-type phosphatase domain-containing protein</fullName>
    </recommendedName>
</protein>
<dbReference type="PANTHER" id="PTHR13832">
    <property type="entry name" value="PROTEIN PHOSPHATASE 2C"/>
    <property type="match status" value="1"/>
</dbReference>
<keyword evidence="2" id="KW-1133">Transmembrane helix</keyword>
<evidence type="ECO:0000313" key="5">
    <source>
        <dbReference type="Proteomes" id="UP000322245"/>
    </source>
</evidence>
<keyword evidence="5" id="KW-1185">Reference proteome</keyword>
<reference evidence="4 5" key="1">
    <citation type="submission" date="2017-05" db="EMBL/GenBank/DDBJ databases">
        <title>The Genome Sequence of Tsuchiyaea wingfieldii DSM 27421.</title>
        <authorList>
            <person name="Cuomo C."/>
            <person name="Passer A."/>
            <person name="Billmyre B."/>
            <person name="Heitman J."/>
        </authorList>
    </citation>
    <scope>NUCLEOTIDE SEQUENCE [LARGE SCALE GENOMIC DNA]</scope>
    <source>
        <strain evidence="4 5">DSM 27421</strain>
    </source>
</reference>
<dbReference type="Proteomes" id="UP000322245">
    <property type="component" value="Unassembled WGS sequence"/>
</dbReference>
<dbReference type="EMBL" id="NIDF01000115">
    <property type="protein sequence ID" value="TYJ52807.1"/>
    <property type="molecule type" value="Genomic_DNA"/>
</dbReference>
<dbReference type="Gene3D" id="3.60.40.10">
    <property type="entry name" value="PPM-type phosphatase domain"/>
    <property type="match status" value="1"/>
</dbReference>
<proteinExistence type="predicted"/>
<evidence type="ECO:0000256" key="1">
    <source>
        <dbReference type="SAM" id="MobiDB-lite"/>
    </source>
</evidence>
<comment type="caution">
    <text evidence="4">The sequence shown here is derived from an EMBL/GenBank/DDBJ whole genome shotgun (WGS) entry which is preliminary data.</text>
</comment>
<evidence type="ECO:0000256" key="2">
    <source>
        <dbReference type="SAM" id="Phobius"/>
    </source>
</evidence>
<dbReference type="InterPro" id="IPR015655">
    <property type="entry name" value="PP2C"/>
</dbReference>
<dbReference type="PANTHER" id="PTHR13832:SF792">
    <property type="entry name" value="GM14286P"/>
    <property type="match status" value="1"/>
</dbReference>
<dbReference type="Pfam" id="PF00481">
    <property type="entry name" value="PP2C"/>
    <property type="match status" value="1"/>
</dbReference>
<evidence type="ECO:0000259" key="3">
    <source>
        <dbReference type="PROSITE" id="PS51746"/>
    </source>
</evidence>
<accession>A0A5D3AMS4</accession>
<sequence length="619" mass="70036">MMLFTRRAALGLKSRHSVRALTNSPSPPPTRPNGHLEKGKETLFRNVRYPLVIGAVSLTGVVIGVTAYYLAPLDQSEEDKEVPFKDTTIFSGTPARIRSIDGQQVEWRFEDKQYYHRLLSDRDAERMLTPGHLVTEVNRRGNPLKTFDFKILFSGDTGEDRCNFEVVTRLDLADVAQKSGKDEFWWKSWWDVRNRVYSRGRNRKPKVGDGSEDVIICSVWDGHSGHEIAELLKRGLHGCLAWNIGKELNKSKGWTETIKKSLGFESSGGESFRDVHFEPEVFSNWISNTFLAVDQDVVTAPSRILYSAPYNALSPHLPPHLPSSLAYGAFAGGPGACCATAIVDVADDRFYVANVGDTRCIAGWWNEADQKWRCDVITEDCMGDNPKESARILSEHPEDEKDTAMYNLGNGNGNRVLGQLQLTRAFGDSDYKIDHDEWQDVNRALDQCEYGINWPRFDEVPCKTPPYVAAKPEVKWRDMHPDNGDELKFLMLGTDGLFDRLTSEEVSHLLAGHHSNPKRDDVDKVVLPMLHPHYESLSEDEHPFPKEEMQTEGGWVFEDENAAIHLIRNSLGGADRELRRQFLSLRKPGVRQARDDITACVLFFDEKGPREERGDMTSV</sequence>
<dbReference type="PROSITE" id="PS51746">
    <property type="entry name" value="PPM_2"/>
    <property type="match status" value="1"/>
</dbReference>
<dbReference type="CDD" id="cd00143">
    <property type="entry name" value="PP2Cc"/>
    <property type="match status" value="1"/>
</dbReference>
<dbReference type="GO" id="GO:0005739">
    <property type="term" value="C:mitochondrion"/>
    <property type="evidence" value="ECO:0007669"/>
    <property type="project" value="TreeGrafter"/>
</dbReference>
<dbReference type="InterPro" id="IPR001932">
    <property type="entry name" value="PPM-type_phosphatase-like_dom"/>
</dbReference>
<dbReference type="SUPFAM" id="SSF81606">
    <property type="entry name" value="PP2C-like"/>
    <property type="match status" value="1"/>
</dbReference>
<evidence type="ECO:0000313" key="4">
    <source>
        <dbReference type="EMBL" id="TYJ52807.1"/>
    </source>
</evidence>
<name>A0A5D3AMS4_9TREE</name>